<evidence type="ECO:0000313" key="2">
    <source>
        <dbReference type="Proteomes" id="UP000005709"/>
    </source>
</evidence>
<protein>
    <submittedName>
        <fullName evidence="1">Uncharacterized protein</fullName>
    </submittedName>
</protein>
<name>C8PJ71_9BACT</name>
<gene>
    <name evidence="1" type="ORF">CAMGR0001_1270</name>
</gene>
<accession>C8PJ71</accession>
<dbReference type="EMBL" id="ACYG01000027">
    <property type="protein sequence ID" value="EEV16976.1"/>
    <property type="molecule type" value="Genomic_DNA"/>
</dbReference>
<dbReference type="AlphaFoldDB" id="C8PJ71"/>
<sequence length="53" mass="6302">MRSKISFSAEIYGARNPRDKILRNRISKMRNAEFCGLRLKILKFSRQALQIKF</sequence>
<dbReference type="Proteomes" id="UP000005709">
    <property type="component" value="Unassembled WGS sequence"/>
</dbReference>
<comment type="caution">
    <text evidence="1">The sequence shown here is derived from an EMBL/GenBank/DDBJ whole genome shotgun (WGS) entry which is preliminary data.</text>
</comment>
<evidence type="ECO:0000313" key="1">
    <source>
        <dbReference type="EMBL" id="EEV16976.1"/>
    </source>
</evidence>
<keyword evidence="2" id="KW-1185">Reference proteome</keyword>
<reference evidence="1 2" key="1">
    <citation type="submission" date="2009-07" db="EMBL/GenBank/DDBJ databases">
        <authorList>
            <person name="Madupu R."/>
            <person name="Sebastian Y."/>
            <person name="Durkin A.S."/>
            <person name="Torralba M."/>
            <person name="Methe B."/>
            <person name="Sutton G.G."/>
            <person name="Strausberg R.L."/>
            <person name="Nelson K.E."/>
        </authorList>
    </citation>
    <scope>NUCLEOTIDE SEQUENCE [LARGE SCALE GENOMIC DNA]</scope>
    <source>
        <strain evidence="1 2">RM3268</strain>
    </source>
</reference>
<organism evidence="1 2">
    <name type="scientific">Campylobacter gracilis RM3268</name>
    <dbReference type="NCBI Taxonomy" id="553220"/>
    <lineage>
        <taxon>Bacteria</taxon>
        <taxon>Pseudomonadati</taxon>
        <taxon>Campylobacterota</taxon>
        <taxon>Epsilonproteobacteria</taxon>
        <taxon>Campylobacterales</taxon>
        <taxon>Campylobacteraceae</taxon>
        <taxon>Campylobacter</taxon>
    </lineage>
</organism>
<proteinExistence type="predicted"/>